<feature type="region of interest" description="Disordered" evidence="9">
    <location>
        <begin position="463"/>
        <end position="522"/>
    </location>
</feature>
<dbReference type="CDD" id="cd00167">
    <property type="entry name" value="SANT"/>
    <property type="match status" value="1"/>
</dbReference>
<dbReference type="PROSITE" id="PS50090">
    <property type="entry name" value="MYB_LIKE"/>
    <property type="match status" value="1"/>
</dbReference>
<dbReference type="SMART" id="SM00717">
    <property type="entry name" value="SANT"/>
    <property type="match status" value="1"/>
</dbReference>
<dbReference type="InterPro" id="IPR001005">
    <property type="entry name" value="SANT/Myb"/>
</dbReference>
<feature type="region of interest" description="Disordered" evidence="9">
    <location>
        <begin position="1"/>
        <end position="79"/>
    </location>
</feature>
<dbReference type="Pfam" id="PF00249">
    <property type="entry name" value="Myb_DNA-binding"/>
    <property type="match status" value="1"/>
</dbReference>
<dbReference type="Pfam" id="PF16495">
    <property type="entry name" value="SWIRM-assoc_1"/>
    <property type="match status" value="1"/>
</dbReference>
<evidence type="ECO:0000259" key="13">
    <source>
        <dbReference type="PROSITE" id="PS51293"/>
    </source>
</evidence>
<dbReference type="InterPro" id="IPR041984">
    <property type="entry name" value="Rsc8/Ssr1/Ssr2_ZZ"/>
</dbReference>
<feature type="compositionally biased region" description="Low complexity" evidence="9">
    <location>
        <begin position="55"/>
        <end position="79"/>
    </location>
</feature>
<dbReference type="PANTHER" id="PTHR12802:SF41">
    <property type="entry name" value="BRAHMA ASSOCIATED PROTEIN 155 KDA"/>
    <property type="match status" value="1"/>
</dbReference>
<dbReference type="FunFam" id="1.10.10.10:FF:000020">
    <property type="entry name" value="SWI/SNF complex subunit SMARCC2 isoform c"/>
    <property type="match status" value="1"/>
</dbReference>
<reference evidence="14 15" key="1">
    <citation type="submission" date="2016-07" db="EMBL/GenBank/DDBJ databases">
        <title>Pervasive Adenine N6-methylation of Active Genes in Fungi.</title>
        <authorList>
            <consortium name="DOE Joint Genome Institute"/>
            <person name="Mondo S.J."/>
            <person name="Dannebaum R.O."/>
            <person name="Kuo R.C."/>
            <person name="Labutti K."/>
            <person name="Haridas S."/>
            <person name="Kuo A."/>
            <person name="Salamov A."/>
            <person name="Ahrendt S.R."/>
            <person name="Lipzen A."/>
            <person name="Sullivan W."/>
            <person name="Andreopoulos W.B."/>
            <person name="Clum A."/>
            <person name="Lindquist E."/>
            <person name="Daum C."/>
            <person name="Ramamoorthy G.K."/>
            <person name="Gryganskyi A."/>
            <person name="Culley D."/>
            <person name="Magnuson J.K."/>
            <person name="James T.Y."/>
            <person name="O'Malley M.A."/>
            <person name="Stajich J.E."/>
            <person name="Spatafora J.W."/>
            <person name="Visel A."/>
            <person name="Grigoriev I.V."/>
        </authorList>
    </citation>
    <scope>NUCLEOTIDE SEQUENCE [LARGE SCALE GENOMIC DNA]</scope>
    <source>
        <strain evidence="14 15">NRRL 3301</strain>
    </source>
</reference>
<sequence>MAEATPSNGMDNQQQHNSGTGDAAPSDTPNAPSLDVDTSMATTESSTPLPPSSPQPAFTSGDASSHTQSTASASAAGDSANANQVAREYLQTLAKPIDLPPQTAAWFDMAAIHEIERLSLPEFFTDRSRSKTPEIYKDYRDFMINTYRLHPQDYLALTACRRNLAGDVCAIMRVHSFLQQWGLINHQCESAAVPSPVGPPFTGHFRVTADTPRGLIPFKPNFKSLGAGDDPSRQAHPGQQPPFLQQQQQPGLVPKVEPMQTDVASQLDSAKQPAVKTEKIEDDDDSLKKARLFQGKGFAGEKTKTMSCFTCGVDCTQLYYHCLKSRNMDICPICYSQGRFPSTLYSADYLKVEADDPAHGRMQAVDSQGWTDQETLLLLEAIEQFDDDWNAIAEHVGTKTRDACLTRFLQMPIEDPYRTGQPASHTLDHRRMPFSQADNPVMSVISFLASAVDPQLASMAAKVAVEQQEKQGDKPLEQDDKGDNTGGTDNADDVNHKRKTDDAMDVDDEKAPTNGAKKPRTALQKAASVALGSAAAKAHALAGIEEKEISRLVHAVVENEIKKLDHKMSHFKDLEAVLDSELETISQQRHQLFLQRLAIKKTNAMLEQLVKEKDVDNVAALVDHGISPKELHDLLDTHLFKDHYRLVADHHHSDEALKPPVNDEANPSSLLSL</sequence>
<keyword evidence="15" id="KW-1185">Reference proteome</keyword>
<feature type="compositionally biased region" description="Polar residues" evidence="9">
    <location>
        <begin position="1"/>
        <end position="20"/>
    </location>
</feature>
<dbReference type="GO" id="GO:0045893">
    <property type="term" value="P:positive regulation of DNA-templated transcription"/>
    <property type="evidence" value="ECO:0007669"/>
    <property type="project" value="TreeGrafter"/>
</dbReference>
<dbReference type="PROSITE" id="PS50934">
    <property type="entry name" value="SWIRM"/>
    <property type="match status" value="1"/>
</dbReference>
<dbReference type="Gene3D" id="1.10.10.60">
    <property type="entry name" value="Homeodomain-like"/>
    <property type="match status" value="1"/>
</dbReference>
<evidence type="ECO:0000256" key="8">
    <source>
        <dbReference type="PROSITE-ProRule" id="PRU00228"/>
    </source>
</evidence>
<dbReference type="PROSITE" id="PS51293">
    <property type="entry name" value="SANT"/>
    <property type="match status" value="1"/>
</dbReference>
<protein>
    <submittedName>
        <fullName evidence="14">SWIRM-domain-containing protein</fullName>
    </submittedName>
</protein>
<evidence type="ECO:0000256" key="5">
    <source>
        <dbReference type="ARBA" id="ARBA00023125"/>
    </source>
</evidence>
<dbReference type="GO" id="GO:0042393">
    <property type="term" value="F:histone binding"/>
    <property type="evidence" value="ECO:0007669"/>
    <property type="project" value="TreeGrafter"/>
</dbReference>
<feature type="domain" description="SANT" evidence="13">
    <location>
        <begin position="365"/>
        <end position="416"/>
    </location>
</feature>
<keyword evidence="2 8" id="KW-0863">Zinc-finger</keyword>
<feature type="region of interest" description="Disordered" evidence="9">
    <location>
        <begin position="220"/>
        <end position="251"/>
    </location>
</feature>
<feature type="domain" description="ZZ-type" evidence="11">
    <location>
        <begin position="303"/>
        <end position="357"/>
    </location>
</feature>
<dbReference type="OrthoDB" id="118550at2759"/>
<gene>
    <name evidence="14" type="ORF">DM01DRAFT_1331380</name>
</gene>
<dbReference type="InterPro" id="IPR032451">
    <property type="entry name" value="SMARCC_C"/>
</dbReference>
<dbReference type="Proteomes" id="UP000242146">
    <property type="component" value="Unassembled WGS sequence"/>
</dbReference>
<dbReference type="PANTHER" id="PTHR12802">
    <property type="entry name" value="SWI/SNF COMPLEX-RELATED"/>
    <property type="match status" value="1"/>
</dbReference>
<dbReference type="Gene3D" id="1.10.10.10">
    <property type="entry name" value="Winged helix-like DNA-binding domain superfamily/Winged helix DNA-binding domain"/>
    <property type="match status" value="1"/>
</dbReference>
<dbReference type="GO" id="GO:0016514">
    <property type="term" value="C:SWI/SNF complex"/>
    <property type="evidence" value="ECO:0007669"/>
    <property type="project" value="TreeGrafter"/>
</dbReference>
<dbReference type="GO" id="GO:0008270">
    <property type="term" value="F:zinc ion binding"/>
    <property type="evidence" value="ECO:0007669"/>
    <property type="project" value="UniProtKB-KW"/>
</dbReference>
<keyword evidence="1" id="KW-0479">Metal-binding</keyword>
<dbReference type="STRING" id="101127.A0A1X2GV74"/>
<comment type="caution">
    <text evidence="14">The sequence shown here is derived from an EMBL/GenBank/DDBJ whole genome shotgun (WGS) entry which is preliminary data.</text>
</comment>
<accession>A0A1X2GV74</accession>
<name>A0A1X2GV74_9FUNG</name>
<feature type="domain" description="SWIRM" evidence="12">
    <location>
        <begin position="98"/>
        <end position="195"/>
    </location>
</feature>
<evidence type="ECO:0000256" key="1">
    <source>
        <dbReference type="ARBA" id="ARBA00022723"/>
    </source>
</evidence>
<dbReference type="InterPro" id="IPR007526">
    <property type="entry name" value="SWIRM"/>
</dbReference>
<evidence type="ECO:0000313" key="14">
    <source>
        <dbReference type="EMBL" id="ORX61906.1"/>
    </source>
</evidence>
<keyword evidence="6" id="KW-0804">Transcription</keyword>
<dbReference type="CDD" id="cd02336">
    <property type="entry name" value="ZZ_RSC8"/>
    <property type="match status" value="1"/>
</dbReference>
<organism evidence="14 15">
    <name type="scientific">Hesseltinella vesiculosa</name>
    <dbReference type="NCBI Taxonomy" id="101127"/>
    <lineage>
        <taxon>Eukaryota</taxon>
        <taxon>Fungi</taxon>
        <taxon>Fungi incertae sedis</taxon>
        <taxon>Mucoromycota</taxon>
        <taxon>Mucoromycotina</taxon>
        <taxon>Mucoromycetes</taxon>
        <taxon>Mucorales</taxon>
        <taxon>Cunninghamellaceae</taxon>
        <taxon>Hesseltinella</taxon>
    </lineage>
</organism>
<dbReference type="FunFam" id="1.10.10.60:FF:000014">
    <property type="entry name" value="SWI/SNF complex subunit SMARCC2 isoform C"/>
    <property type="match status" value="1"/>
</dbReference>
<feature type="domain" description="Myb-like" evidence="10">
    <location>
        <begin position="370"/>
        <end position="412"/>
    </location>
</feature>
<dbReference type="SUPFAM" id="SSF46689">
    <property type="entry name" value="Homeodomain-like"/>
    <property type="match status" value="2"/>
</dbReference>
<dbReference type="InterPro" id="IPR036388">
    <property type="entry name" value="WH-like_DNA-bd_sf"/>
</dbReference>
<feature type="compositionally biased region" description="Basic and acidic residues" evidence="9">
    <location>
        <begin position="467"/>
        <end position="483"/>
    </location>
</feature>
<proteinExistence type="predicted"/>
<evidence type="ECO:0000259" key="12">
    <source>
        <dbReference type="PROSITE" id="PS50934"/>
    </source>
</evidence>
<evidence type="ECO:0000313" key="15">
    <source>
        <dbReference type="Proteomes" id="UP000242146"/>
    </source>
</evidence>
<keyword evidence="5" id="KW-0238">DNA-binding</keyword>
<keyword evidence="4" id="KW-0805">Transcription regulation</keyword>
<dbReference type="GO" id="GO:0003677">
    <property type="term" value="F:DNA binding"/>
    <property type="evidence" value="ECO:0007669"/>
    <property type="project" value="UniProtKB-KW"/>
</dbReference>
<evidence type="ECO:0000256" key="9">
    <source>
        <dbReference type="SAM" id="MobiDB-lite"/>
    </source>
</evidence>
<keyword evidence="3" id="KW-0862">Zinc</keyword>
<dbReference type="AlphaFoldDB" id="A0A1X2GV74"/>
<dbReference type="InterPro" id="IPR000433">
    <property type="entry name" value="Znf_ZZ"/>
</dbReference>
<evidence type="ECO:0000256" key="4">
    <source>
        <dbReference type="ARBA" id="ARBA00023015"/>
    </source>
</evidence>
<evidence type="ECO:0000256" key="3">
    <source>
        <dbReference type="ARBA" id="ARBA00022833"/>
    </source>
</evidence>
<evidence type="ECO:0000259" key="11">
    <source>
        <dbReference type="PROSITE" id="PS50135"/>
    </source>
</evidence>
<dbReference type="EMBL" id="MCGT01000002">
    <property type="protein sequence ID" value="ORX61906.1"/>
    <property type="molecule type" value="Genomic_DNA"/>
</dbReference>
<dbReference type="PROSITE" id="PS50135">
    <property type="entry name" value="ZF_ZZ_2"/>
    <property type="match status" value="1"/>
</dbReference>
<keyword evidence="7" id="KW-0539">Nucleus</keyword>
<evidence type="ECO:0000259" key="10">
    <source>
        <dbReference type="PROSITE" id="PS50090"/>
    </source>
</evidence>
<feature type="compositionally biased region" description="Basic and acidic residues" evidence="9">
    <location>
        <begin position="493"/>
        <end position="502"/>
    </location>
</feature>
<evidence type="ECO:0000256" key="2">
    <source>
        <dbReference type="ARBA" id="ARBA00022771"/>
    </source>
</evidence>
<evidence type="ECO:0000256" key="7">
    <source>
        <dbReference type="ARBA" id="ARBA00023242"/>
    </source>
</evidence>
<dbReference type="Pfam" id="PF04433">
    <property type="entry name" value="SWIRM"/>
    <property type="match status" value="1"/>
</dbReference>
<dbReference type="InterPro" id="IPR017884">
    <property type="entry name" value="SANT_dom"/>
</dbReference>
<dbReference type="InterPro" id="IPR009057">
    <property type="entry name" value="Homeodomain-like_sf"/>
</dbReference>
<feature type="compositionally biased region" description="Low complexity" evidence="9">
    <location>
        <begin position="237"/>
        <end position="251"/>
    </location>
</feature>
<evidence type="ECO:0000256" key="6">
    <source>
        <dbReference type="ARBA" id="ARBA00023163"/>
    </source>
</evidence>